<comment type="caution">
    <text evidence="2">The sequence shown here is derived from an EMBL/GenBank/DDBJ whole genome shotgun (WGS) entry which is preliminary data.</text>
</comment>
<dbReference type="OrthoDB" id="4365667at2759"/>
<evidence type="ECO:0000313" key="3">
    <source>
        <dbReference type="Proteomes" id="UP000070168"/>
    </source>
</evidence>
<name>A0A135L9F8_PENPA</name>
<dbReference type="AlphaFoldDB" id="A0A135L9F8"/>
<feature type="compositionally biased region" description="Basic and acidic residues" evidence="1">
    <location>
        <begin position="452"/>
        <end position="480"/>
    </location>
</feature>
<accession>A0A135L9F8</accession>
<feature type="region of interest" description="Disordered" evidence="1">
    <location>
        <begin position="41"/>
        <end position="72"/>
    </location>
</feature>
<protein>
    <submittedName>
        <fullName evidence="2">Uncharacterized protein</fullName>
    </submittedName>
</protein>
<organism evidence="2 3">
    <name type="scientific">Penicillium patulum</name>
    <name type="common">Penicillium griseofulvum</name>
    <dbReference type="NCBI Taxonomy" id="5078"/>
    <lineage>
        <taxon>Eukaryota</taxon>
        <taxon>Fungi</taxon>
        <taxon>Dikarya</taxon>
        <taxon>Ascomycota</taxon>
        <taxon>Pezizomycotina</taxon>
        <taxon>Eurotiomycetes</taxon>
        <taxon>Eurotiomycetidae</taxon>
        <taxon>Eurotiales</taxon>
        <taxon>Aspergillaceae</taxon>
        <taxon>Penicillium</taxon>
    </lineage>
</organism>
<feature type="region of interest" description="Disordered" evidence="1">
    <location>
        <begin position="1"/>
        <end position="29"/>
    </location>
</feature>
<feature type="compositionally biased region" description="Polar residues" evidence="1">
    <location>
        <begin position="483"/>
        <end position="497"/>
    </location>
</feature>
<dbReference type="STRING" id="5078.A0A135L9F8"/>
<sequence length="529" mass="59318">MHAKARPEPKPLAPPAAPPDWPSITPSPIDLNFTKMARKVVTSEPQIGSEGHVSKPNPATSALDKAGDDEDSYIASRRHCPSWIQQLKQGVADYEHFVQWINLDPSIVYYTIVSAQAEYERLQQQTMEQHKKALEAHRARPVIDDHKAAEAKDAEWGRLKKEDCSAKGKNDRLRLDEPTRVGSGVLASIEPADRDDSDESTLSAWSVAGPIEHIEPRVGKSTYIPDPERLDDGITPQFESWVNDMEGKFIFNADHYPTEKHKIIYIACRTTGTAHEYLNARLRKDAVTPYTTAQQVFDDLEWRFGSLNAAAEACDGLDRPNMKPTDDFHTFLHMFLYKSGGNRISFGCLKNELFDRLTEDLKRAVQCAVCSDSVTFDEFTKLCAYEAGLLANGYNKNRKRGGRKGRKNAYRDNNRPFNTPALQSSPAPGNDEWKSSQAPTETWWDGGSMSPEDDKWVDNAPPSDDKWADNAPPSDDKWKDNVPPSNDNWVSNVSTGNGEWPRESASTDPNFWPRHSGWPQNSSCAVAGW</sequence>
<evidence type="ECO:0000313" key="2">
    <source>
        <dbReference type="EMBL" id="KXG45598.1"/>
    </source>
</evidence>
<feature type="region of interest" description="Disordered" evidence="1">
    <location>
        <begin position="396"/>
        <end position="529"/>
    </location>
</feature>
<feature type="compositionally biased region" description="Polar residues" evidence="1">
    <location>
        <begin position="415"/>
        <end position="427"/>
    </location>
</feature>
<dbReference type="GeneID" id="63706378"/>
<dbReference type="OMA" id="LNADHYP"/>
<proteinExistence type="predicted"/>
<reference evidence="2 3" key="1">
    <citation type="journal article" date="2016" name="BMC Genomics">
        <title>Genome sequencing and secondary metabolism of the postharvest pathogen Penicillium griseofulvum.</title>
        <authorList>
            <person name="Banani H."/>
            <person name="Marcet-Houben M."/>
            <person name="Ballester A.R."/>
            <person name="Abbruscato P."/>
            <person name="Gonzalez-Candelas L."/>
            <person name="Gabaldon T."/>
            <person name="Spadaro D."/>
        </authorList>
    </citation>
    <scope>NUCLEOTIDE SEQUENCE [LARGE SCALE GENOMIC DNA]</scope>
    <source>
        <strain evidence="2 3">PG3</strain>
    </source>
</reference>
<gene>
    <name evidence="2" type="ORF">PGRI_033650</name>
</gene>
<feature type="compositionally biased region" description="Polar residues" evidence="1">
    <location>
        <begin position="518"/>
        <end position="529"/>
    </location>
</feature>
<feature type="compositionally biased region" description="Pro residues" evidence="1">
    <location>
        <begin position="10"/>
        <end position="21"/>
    </location>
</feature>
<keyword evidence="3" id="KW-1185">Reference proteome</keyword>
<evidence type="ECO:0000256" key="1">
    <source>
        <dbReference type="SAM" id="MobiDB-lite"/>
    </source>
</evidence>
<dbReference type="RefSeq" id="XP_040644134.1">
    <property type="nucleotide sequence ID" value="XM_040791078.1"/>
</dbReference>
<feature type="compositionally biased region" description="Basic residues" evidence="1">
    <location>
        <begin position="396"/>
        <end position="408"/>
    </location>
</feature>
<dbReference type="Proteomes" id="UP000070168">
    <property type="component" value="Unassembled WGS sequence"/>
</dbReference>
<dbReference type="EMBL" id="LHQR01000070">
    <property type="protein sequence ID" value="KXG45598.1"/>
    <property type="molecule type" value="Genomic_DNA"/>
</dbReference>